<accession>A0ACC7RJR2</accession>
<evidence type="ECO:0000313" key="2">
    <source>
        <dbReference type="Proteomes" id="UP001354073"/>
    </source>
</evidence>
<sequence length="185" mass="21929">MYNRLHDFDAEIDSIIYDYERFVMQTSHLSHQGLYHQDNLLFCVVDGVSPTNIEKLTKYYQERCQTICNPTPLIVPNVSEKFNKIFFRDSWKKINHHGHPYTHPEIENELYLRLPKKFHPFCFDYKMATGNFVLNLEFTPTPEDVNELELLLADLGLDNYNLIVEVDSKIKEKLKEKARDKEKLS</sequence>
<comment type="caution">
    <text evidence="1">The sequence shown here is derived from an EMBL/GenBank/DDBJ whole genome shotgun (WGS) entry which is preliminary data.</text>
</comment>
<dbReference type="EMBL" id="JAVHXJ020000215">
    <property type="protein sequence ID" value="MGI1900652.1"/>
    <property type="molecule type" value="Genomic_DNA"/>
</dbReference>
<organism evidence="1 2">
    <name type="scientific">Vibrio campbellii</name>
    <dbReference type="NCBI Taxonomy" id="680"/>
    <lineage>
        <taxon>Bacteria</taxon>
        <taxon>Pseudomonadati</taxon>
        <taxon>Pseudomonadota</taxon>
        <taxon>Gammaproteobacteria</taxon>
        <taxon>Vibrionales</taxon>
        <taxon>Vibrionaceae</taxon>
        <taxon>Vibrio</taxon>
    </lineage>
</organism>
<protein>
    <submittedName>
        <fullName evidence="1">Uncharacterized protein</fullName>
    </submittedName>
</protein>
<name>A0ACC7RJR2_9VIBR</name>
<gene>
    <name evidence="1" type="ORF">REH74_024295</name>
</gene>
<feature type="non-terminal residue" evidence="1">
    <location>
        <position position="185"/>
    </location>
</feature>
<evidence type="ECO:0000313" key="1">
    <source>
        <dbReference type="EMBL" id="MGI1900652.1"/>
    </source>
</evidence>
<dbReference type="Proteomes" id="UP001354073">
    <property type="component" value="Unassembled WGS sequence"/>
</dbReference>
<proteinExistence type="predicted"/>
<reference evidence="1" key="1">
    <citation type="submission" date="2024-11" db="EMBL/GenBank/DDBJ databases">
        <title>Identification of new Vibrio campbellii strains harboring the pVA1 plasmid isolated from Penaeus vannamei postlarvae affected by outbreaks of acute hepatopancreatic necrosis disease (AHPND) in Mexico.</title>
        <authorList>
            <person name="Gomez-Gil B."/>
            <person name="Enciso-Ibarra J."/>
        </authorList>
    </citation>
    <scope>NUCLEOTIDE SEQUENCE</scope>
    <source>
        <strain evidence="1">M270204</strain>
    </source>
</reference>